<dbReference type="Proteomes" id="UP000812961">
    <property type="component" value="Unassembled WGS sequence"/>
</dbReference>
<keyword evidence="3" id="KW-1185">Reference proteome</keyword>
<evidence type="ECO:0000313" key="3">
    <source>
        <dbReference type="Proteomes" id="UP000812961"/>
    </source>
</evidence>
<evidence type="ECO:0000256" key="1">
    <source>
        <dbReference type="SAM" id="SignalP"/>
    </source>
</evidence>
<dbReference type="EMBL" id="JAICCF010000002">
    <property type="protein sequence ID" value="MBW8684950.1"/>
    <property type="molecule type" value="Genomic_DNA"/>
</dbReference>
<name>A0ABS7GCR9_9BACT</name>
<sequence length="522" mass="59055">MKYLSLISAFILCCLCSYAQLKTDAQSESFKEKKSLSIKKVLLLKDGNTFYLSLSKKTMAVRIYNANHSLKTIQESKAPAGKGSAFRIIGMYEMNKDITMLLSTIVDHQIILKRLIFDGSTGILKEETKIDEMLKIPSIANIGLGFNVPEPNFFSEAMPEGNGYAIATMNSFEQDRSKRLYVTVYGLDNTLLSRAYFKTTDERYKYIRYIGLLPLEKSKLGIAAYGYNTRSSGDKECALLFGTLIAGENHLTVAELQSSLAPPHYSLVKYNPKSNKIMLLTKEYLADITASIIDPVKNSIFTKPLMPDKTTNKKSYNDRALRLENVFANDDGNFTIAYEHFWHHLIVGTPGSQGSSRHFRLDYTLSTLSVDKLTELESYTIPKRWEVPNNSINSLDVPHAAIDLELAYKHMSAMESFNFLEANGKKYFFLNETPENIARGQAEKSLKIRRSLQECDAYVFTLSGNKKVPPAKPFFSRSAIGIDNLGMFKTYDYDSLKNKYVVVKAEQLGKKKSWRIVWMTPS</sequence>
<accession>A0ABS7GCR9</accession>
<evidence type="ECO:0000313" key="2">
    <source>
        <dbReference type="EMBL" id="MBW8684950.1"/>
    </source>
</evidence>
<gene>
    <name evidence="2" type="ORF">K1Y79_11470</name>
</gene>
<organism evidence="2 3">
    <name type="scientific">Chitinophaga rhizophila</name>
    <dbReference type="NCBI Taxonomy" id="2866212"/>
    <lineage>
        <taxon>Bacteria</taxon>
        <taxon>Pseudomonadati</taxon>
        <taxon>Bacteroidota</taxon>
        <taxon>Chitinophagia</taxon>
        <taxon>Chitinophagales</taxon>
        <taxon>Chitinophagaceae</taxon>
        <taxon>Chitinophaga</taxon>
    </lineage>
</organism>
<protein>
    <submittedName>
        <fullName evidence="2">Uncharacterized protein</fullName>
    </submittedName>
</protein>
<feature type="chain" id="PRO_5045444515" evidence="1">
    <location>
        <begin position="20"/>
        <end position="522"/>
    </location>
</feature>
<comment type="caution">
    <text evidence="2">The sequence shown here is derived from an EMBL/GenBank/DDBJ whole genome shotgun (WGS) entry which is preliminary data.</text>
</comment>
<keyword evidence="1" id="KW-0732">Signal</keyword>
<proteinExistence type="predicted"/>
<dbReference type="RefSeq" id="WP_220250153.1">
    <property type="nucleotide sequence ID" value="NZ_JAICCF010000002.1"/>
</dbReference>
<feature type="signal peptide" evidence="1">
    <location>
        <begin position="1"/>
        <end position="19"/>
    </location>
</feature>
<reference evidence="2 3" key="1">
    <citation type="submission" date="2021-08" db="EMBL/GenBank/DDBJ databases">
        <title>The genome sequence of Chitinophaga sp. B61.</title>
        <authorList>
            <person name="Zhang X."/>
        </authorList>
    </citation>
    <scope>NUCLEOTIDE SEQUENCE [LARGE SCALE GENOMIC DNA]</scope>
    <source>
        <strain evidence="2 3">B61</strain>
    </source>
</reference>